<comment type="caution">
    <text evidence="2">The sequence shown here is derived from an EMBL/GenBank/DDBJ whole genome shotgun (WGS) entry which is preliminary data.</text>
</comment>
<evidence type="ECO:0008006" key="4">
    <source>
        <dbReference type="Google" id="ProtNLM"/>
    </source>
</evidence>
<protein>
    <recommendedName>
        <fullName evidence="4">Transmembrane protein</fullName>
    </recommendedName>
</protein>
<sequence>MDINDFDVKSAVSVLRAAVSSNEVQPCCRGELHRLQSMLRRVHVSSRINKKQSSASIATLTSRYQTRENVITTQFAAHIATLQIIFFIFYGVAGTLIRVFSQQLFGNNKKLYISLSSANLRVSNFLGCVADLLNLSIEVLSIT</sequence>
<evidence type="ECO:0000313" key="3">
    <source>
        <dbReference type="Proteomes" id="UP001196413"/>
    </source>
</evidence>
<dbReference type="Proteomes" id="UP001196413">
    <property type="component" value="Unassembled WGS sequence"/>
</dbReference>
<dbReference type="EMBL" id="JAHQIW010005322">
    <property type="protein sequence ID" value="KAJ1365668.1"/>
    <property type="molecule type" value="Genomic_DNA"/>
</dbReference>
<dbReference type="AlphaFoldDB" id="A0AAD5QUU9"/>
<keyword evidence="3" id="KW-1185">Reference proteome</keyword>
<gene>
    <name evidence="2" type="ORF">KIN20_026071</name>
</gene>
<keyword evidence="1" id="KW-0812">Transmembrane</keyword>
<keyword evidence="1" id="KW-0472">Membrane</keyword>
<keyword evidence="1" id="KW-1133">Transmembrane helix</keyword>
<evidence type="ECO:0000256" key="1">
    <source>
        <dbReference type="SAM" id="Phobius"/>
    </source>
</evidence>
<proteinExistence type="predicted"/>
<evidence type="ECO:0000313" key="2">
    <source>
        <dbReference type="EMBL" id="KAJ1365668.1"/>
    </source>
</evidence>
<name>A0AAD5QUU9_PARTN</name>
<accession>A0AAD5QUU9</accession>
<reference evidence="2" key="1">
    <citation type="submission" date="2021-06" db="EMBL/GenBank/DDBJ databases">
        <title>Parelaphostrongylus tenuis whole genome reference sequence.</title>
        <authorList>
            <person name="Garwood T.J."/>
            <person name="Larsen P.A."/>
            <person name="Fountain-Jones N.M."/>
            <person name="Garbe J.R."/>
            <person name="Macchietto M.G."/>
            <person name="Kania S.A."/>
            <person name="Gerhold R.W."/>
            <person name="Richards J.E."/>
            <person name="Wolf T.M."/>
        </authorList>
    </citation>
    <scope>NUCLEOTIDE SEQUENCE</scope>
    <source>
        <strain evidence="2">MNPRO001-30</strain>
        <tissue evidence="2">Meninges</tissue>
    </source>
</reference>
<feature type="transmembrane region" description="Helical" evidence="1">
    <location>
        <begin position="75"/>
        <end position="100"/>
    </location>
</feature>
<organism evidence="2 3">
    <name type="scientific">Parelaphostrongylus tenuis</name>
    <name type="common">Meningeal worm</name>
    <dbReference type="NCBI Taxonomy" id="148309"/>
    <lineage>
        <taxon>Eukaryota</taxon>
        <taxon>Metazoa</taxon>
        <taxon>Ecdysozoa</taxon>
        <taxon>Nematoda</taxon>
        <taxon>Chromadorea</taxon>
        <taxon>Rhabditida</taxon>
        <taxon>Rhabditina</taxon>
        <taxon>Rhabditomorpha</taxon>
        <taxon>Strongyloidea</taxon>
        <taxon>Metastrongylidae</taxon>
        <taxon>Parelaphostrongylus</taxon>
    </lineage>
</organism>